<dbReference type="AlphaFoldDB" id="D3Q759"/>
<reference evidence="2 3" key="1">
    <citation type="journal article" date="2009" name="Stand. Genomic Sci.">
        <title>Complete genome sequence of Stackebrandtia nassauensis type strain (LLR-40K-21).</title>
        <authorList>
            <person name="Munk C."/>
            <person name="Lapidus A."/>
            <person name="Copeland A."/>
            <person name="Jando M."/>
            <person name="Mayilraj S."/>
            <person name="Glavina Del Rio T."/>
            <person name="Nolan M."/>
            <person name="Chen F."/>
            <person name="Lucas S."/>
            <person name="Tice H."/>
            <person name="Cheng J.F."/>
            <person name="Han C."/>
            <person name="Detter J.C."/>
            <person name="Bruce D."/>
            <person name="Goodwin L."/>
            <person name="Chain P."/>
            <person name="Pitluck S."/>
            <person name="Goker M."/>
            <person name="Ovchinikova G."/>
            <person name="Pati A."/>
            <person name="Ivanova N."/>
            <person name="Mavromatis K."/>
            <person name="Chen A."/>
            <person name="Palaniappan K."/>
            <person name="Land M."/>
            <person name="Hauser L."/>
            <person name="Chang Y.J."/>
            <person name="Jeffries C.D."/>
            <person name="Bristow J."/>
            <person name="Eisen J.A."/>
            <person name="Markowitz V."/>
            <person name="Hugenholtz P."/>
            <person name="Kyrpides N.C."/>
            <person name="Klenk H.P."/>
        </authorList>
    </citation>
    <scope>NUCLEOTIDE SEQUENCE [LARGE SCALE GENOMIC DNA]</scope>
    <source>
        <strain evidence="3">DSM 44728 / CIP 108903 / NRRL B-16338 / NBRC 102104 / LLR-40K-21</strain>
    </source>
</reference>
<feature type="transmembrane region" description="Helical" evidence="1">
    <location>
        <begin position="96"/>
        <end position="116"/>
    </location>
</feature>
<name>D3Q759_STANL</name>
<protein>
    <recommendedName>
        <fullName evidence="4">DUF998 domain-containing protein</fullName>
    </recommendedName>
</protein>
<dbReference type="Proteomes" id="UP000000844">
    <property type="component" value="Chromosome"/>
</dbReference>
<feature type="transmembrane region" description="Helical" evidence="1">
    <location>
        <begin position="67"/>
        <end position="84"/>
    </location>
</feature>
<proteinExistence type="predicted"/>
<evidence type="ECO:0000313" key="2">
    <source>
        <dbReference type="EMBL" id="ADD42330.1"/>
    </source>
</evidence>
<evidence type="ECO:0008006" key="4">
    <source>
        <dbReference type="Google" id="ProtNLM"/>
    </source>
</evidence>
<dbReference type="HOGENOM" id="CLU_093862_0_0_11"/>
<dbReference type="EMBL" id="CP001778">
    <property type="protein sequence ID" value="ADD42330.1"/>
    <property type="molecule type" value="Genomic_DNA"/>
</dbReference>
<feature type="transmembrane region" description="Helical" evidence="1">
    <location>
        <begin position="160"/>
        <end position="178"/>
    </location>
</feature>
<sequence length="198" mass="21070">MAIAGVVLAAASFVFMFVAMPEVDFLRHPVSIYENKQPGFTGYIIATAGIAVSCTALALTTTGWPRLVLATAALAFVVAAVFPTDPGTGVDTVAGYIHRYASGTGFGLVIIAGFLAFATTTGWRRPALLWLSVTNVVLMALVVINTFFPTFADGRDWRGLPQRLLLFTLAAVLVMLASNRASTAGSRRPREADAATRW</sequence>
<gene>
    <name evidence="2" type="ordered locus">Snas_2653</name>
</gene>
<accession>D3Q759</accession>
<keyword evidence="1" id="KW-1133">Transmembrane helix</keyword>
<organism evidence="2 3">
    <name type="scientific">Stackebrandtia nassauensis (strain DSM 44728 / CIP 108903 / NRRL B-16338 / NBRC 102104 / LLR-40K-21)</name>
    <dbReference type="NCBI Taxonomy" id="446470"/>
    <lineage>
        <taxon>Bacteria</taxon>
        <taxon>Bacillati</taxon>
        <taxon>Actinomycetota</taxon>
        <taxon>Actinomycetes</taxon>
        <taxon>Glycomycetales</taxon>
        <taxon>Glycomycetaceae</taxon>
        <taxon>Stackebrandtia</taxon>
    </lineage>
</organism>
<keyword evidence="3" id="KW-1185">Reference proteome</keyword>
<keyword evidence="1" id="KW-0812">Transmembrane</keyword>
<dbReference type="STRING" id="446470.Snas_2653"/>
<feature type="transmembrane region" description="Helical" evidence="1">
    <location>
        <begin position="128"/>
        <end position="148"/>
    </location>
</feature>
<dbReference type="InterPro" id="IPR009339">
    <property type="entry name" value="DUF998"/>
</dbReference>
<dbReference type="KEGG" id="sna:Snas_2653"/>
<feature type="transmembrane region" description="Helical" evidence="1">
    <location>
        <begin position="40"/>
        <end position="60"/>
    </location>
</feature>
<dbReference type="Pfam" id="PF06197">
    <property type="entry name" value="DUF998"/>
    <property type="match status" value="1"/>
</dbReference>
<evidence type="ECO:0000256" key="1">
    <source>
        <dbReference type="SAM" id="Phobius"/>
    </source>
</evidence>
<evidence type="ECO:0000313" key="3">
    <source>
        <dbReference type="Proteomes" id="UP000000844"/>
    </source>
</evidence>
<keyword evidence="1" id="KW-0472">Membrane</keyword>